<reference evidence="3" key="2">
    <citation type="submission" date="2025-08" db="UniProtKB">
        <authorList>
            <consortium name="Ensembl"/>
        </authorList>
    </citation>
    <scope>IDENTIFICATION</scope>
</reference>
<dbReference type="GeneTree" id="ENSGT00530000065055"/>
<sequence>MWLKPWIQGSCVRVPRFLPHLRTVSWRSGPQFTSVRPEPQNDSNTDEGPEYIPRKKAKNPMTKVGYAWMIGLPSGILAFILAKREVEKNRQKQLRIRQRMKKSNEGEYDSERYGVSPKTH</sequence>
<dbReference type="AlphaFoldDB" id="A0AAY4AJA2"/>
<feature type="region of interest" description="Disordered" evidence="1">
    <location>
        <begin position="29"/>
        <end position="56"/>
    </location>
</feature>
<feature type="region of interest" description="Disordered" evidence="1">
    <location>
        <begin position="89"/>
        <end position="120"/>
    </location>
</feature>
<dbReference type="Ensembl" id="ENSDCDT00010009417.1">
    <property type="protein sequence ID" value="ENSDCDP00010008963.1"/>
    <property type="gene ID" value="ENSDCDG00010004030.1"/>
</dbReference>
<dbReference type="InterPro" id="IPR031833">
    <property type="entry name" value="DUF4748"/>
</dbReference>
<dbReference type="Proteomes" id="UP000694580">
    <property type="component" value="Chromosome 4"/>
</dbReference>
<evidence type="ECO:0000256" key="2">
    <source>
        <dbReference type="SAM" id="Phobius"/>
    </source>
</evidence>
<evidence type="ECO:0000256" key="1">
    <source>
        <dbReference type="SAM" id="MobiDB-lite"/>
    </source>
</evidence>
<feature type="compositionally biased region" description="Basic and acidic residues" evidence="1">
    <location>
        <begin position="102"/>
        <end position="112"/>
    </location>
</feature>
<reference evidence="3" key="3">
    <citation type="submission" date="2025-09" db="UniProtKB">
        <authorList>
            <consortium name="Ensembl"/>
        </authorList>
    </citation>
    <scope>IDENTIFICATION</scope>
</reference>
<name>A0AAY4AJA2_9TELE</name>
<feature type="transmembrane region" description="Helical" evidence="2">
    <location>
        <begin position="64"/>
        <end position="82"/>
    </location>
</feature>
<keyword evidence="2" id="KW-0812">Transmembrane</keyword>
<reference evidence="3 4" key="1">
    <citation type="submission" date="2020-06" db="EMBL/GenBank/DDBJ databases">
        <authorList>
            <consortium name="Wellcome Sanger Institute Data Sharing"/>
        </authorList>
    </citation>
    <scope>NUCLEOTIDE SEQUENCE [LARGE SCALE GENOMIC DNA]</scope>
</reference>
<protein>
    <submittedName>
        <fullName evidence="3">Uncharacterized protein</fullName>
    </submittedName>
</protein>
<feature type="compositionally biased region" description="Basic residues" evidence="1">
    <location>
        <begin position="91"/>
        <end position="101"/>
    </location>
</feature>
<accession>A0AAY4AJA2</accession>
<organism evidence="3 4">
    <name type="scientific">Denticeps clupeoides</name>
    <name type="common">denticle herring</name>
    <dbReference type="NCBI Taxonomy" id="299321"/>
    <lineage>
        <taxon>Eukaryota</taxon>
        <taxon>Metazoa</taxon>
        <taxon>Chordata</taxon>
        <taxon>Craniata</taxon>
        <taxon>Vertebrata</taxon>
        <taxon>Euteleostomi</taxon>
        <taxon>Actinopterygii</taxon>
        <taxon>Neopterygii</taxon>
        <taxon>Teleostei</taxon>
        <taxon>Clupei</taxon>
        <taxon>Clupeiformes</taxon>
        <taxon>Denticipitoidei</taxon>
        <taxon>Denticipitidae</taxon>
        <taxon>Denticeps</taxon>
    </lineage>
</organism>
<evidence type="ECO:0000313" key="3">
    <source>
        <dbReference type="Ensembl" id="ENSDCDP00010008963.1"/>
    </source>
</evidence>
<evidence type="ECO:0000313" key="4">
    <source>
        <dbReference type="Proteomes" id="UP000694580"/>
    </source>
</evidence>
<keyword evidence="2" id="KW-1133">Transmembrane helix</keyword>
<dbReference type="Pfam" id="PF15932">
    <property type="entry name" value="DUF4748"/>
    <property type="match status" value="1"/>
</dbReference>
<proteinExistence type="predicted"/>
<keyword evidence="2" id="KW-0472">Membrane</keyword>
<keyword evidence="4" id="KW-1185">Reference proteome</keyword>